<comment type="function">
    <text evidence="8">Catalyzes the hydroxylation of 2-polyprenyl-3-methyl-6-methoxy-1,4-benzoquinol (DMQH2) during ubiquinone biosynthesis. Has also a structural role in the COQ enzyme complex, stabilizing other COQ polypeptides.</text>
</comment>
<feature type="binding site" evidence="8">
    <location>
        <position position="145"/>
    </location>
    <ligand>
        <name>Fe cation</name>
        <dbReference type="ChEBI" id="CHEBI:24875"/>
        <label>2</label>
    </ligand>
</feature>
<gene>
    <name evidence="8" type="primary">COQ7</name>
    <name evidence="9" type="ORF">AWRI3580_g1513</name>
</gene>
<keyword evidence="4 8" id="KW-0560">Oxidoreductase</keyword>
<dbReference type="GO" id="GO:0008682">
    <property type="term" value="F:3-demethoxyubiquinol 3-hydroxylase activity"/>
    <property type="evidence" value="ECO:0007669"/>
    <property type="project" value="UniProtKB-EC"/>
</dbReference>
<proteinExistence type="inferred from homology"/>
<dbReference type="GO" id="GO:0031314">
    <property type="term" value="C:extrinsic component of mitochondrial inner membrane"/>
    <property type="evidence" value="ECO:0007669"/>
    <property type="project" value="UniProtKB-UniRule"/>
</dbReference>
<dbReference type="HAMAP" id="MF_01658">
    <property type="entry name" value="COQ7"/>
    <property type="match status" value="1"/>
</dbReference>
<dbReference type="InterPro" id="IPR009078">
    <property type="entry name" value="Ferritin-like_SF"/>
</dbReference>
<comment type="cofactor">
    <cofactor evidence="8">
        <name>Fe cation</name>
        <dbReference type="ChEBI" id="CHEBI:24875"/>
    </cofactor>
    <text evidence="8">Binds 2 iron ions per subunit.</text>
</comment>
<name>A0A1E5RV42_HANUV</name>
<feature type="binding site" evidence="8">
    <location>
        <position position="96"/>
    </location>
    <ligand>
        <name>Fe cation</name>
        <dbReference type="ChEBI" id="CHEBI:24875"/>
        <label>1</label>
    </ligand>
</feature>
<accession>A0A1E5RV42</accession>
<dbReference type="GO" id="GO:0046872">
    <property type="term" value="F:metal ion binding"/>
    <property type="evidence" value="ECO:0007669"/>
    <property type="project" value="UniProtKB-KW"/>
</dbReference>
<evidence type="ECO:0000256" key="4">
    <source>
        <dbReference type="ARBA" id="ARBA00023002"/>
    </source>
</evidence>
<feature type="binding site" evidence="8">
    <location>
        <position position="61"/>
    </location>
    <ligand>
        <name>Fe cation</name>
        <dbReference type="ChEBI" id="CHEBI:24875"/>
        <label>1</label>
    </ligand>
</feature>
<dbReference type="PANTHER" id="PTHR11237:SF4">
    <property type="entry name" value="5-DEMETHOXYUBIQUINONE HYDROXYLASE, MITOCHONDRIAL"/>
    <property type="match status" value="1"/>
</dbReference>
<evidence type="ECO:0000256" key="2">
    <source>
        <dbReference type="ARBA" id="ARBA00022688"/>
    </source>
</evidence>
<evidence type="ECO:0000256" key="1">
    <source>
        <dbReference type="ARBA" id="ARBA00004749"/>
    </source>
</evidence>
<dbReference type="PANTHER" id="PTHR11237">
    <property type="entry name" value="COENZYME Q10 BIOSYNTHESIS PROTEIN 7"/>
    <property type="match status" value="1"/>
</dbReference>
<dbReference type="Pfam" id="PF03232">
    <property type="entry name" value="COQ7"/>
    <property type="match status" value="1"/>
</dbReference>
<keyword evidence="3 8" id="KW-0479">Metal-binding</keyword>
<dbReference type="GO" id="GO:0006744">
    <property type="term" value="P:ubiquinone biosynthetic process"/>
    <property type="evidence" value="ECO:0007669"/>
    <property type="project" value="UniProtKB-UniRule"/>
</dbReference>
<dbReference type="VEuPathDB" id="FungiDB:AWRI3580_g1513"/>
<dbReference type="GO" id="GO:0016709">
    <property type="term" value="F:oxidoreductase activity, acting on paired donors, with incorporation or reduction of molecular oxygen, NAD(P)H as one donor, and incorporation of one atom of oxygen"/>
    <property type="evidence" value="ECO:0007669"/>
    <property type="project" value="UniProtKB-UniRule"/>
</dbReference>
<comment type="pathway">
    <text evidence="1 8">Cofactor biosynthesis; ubiquinone biosynthesis.</text>
</comment>
<comment type="caution">
    <text evidence="9">The sequence shown here is derived from an EMBL/GenBank/DDBJ whole genome shotgun (WGS) entry which is preliminary data.</text>
</comment>
<feature type="binding site" evidence="8">
    <location>
        <position position="93"/>
    </location>
    <ligand>
        <name>Fe cation</name>
        <dbReference type="ChEBI" id="CHEBI:24875"/>
        <label>2</label>
    </ligand>
</feature>
<dbReference type="UniPathway" id="UPA00232"/>
<feature type="binding site" evidence="8">
    <location>
        <position position="93"/>
    </location>
    <ligand>
        <name>Fe cation</name>
        <dbReference type="ChEBI" id="CHEBI:24875"/>
        <label>1</label>
    </ligand>
</feature>
<dbReference type="Proteomes" id="UP000095358">
    <property type="component" value="Unassembled WGS sequence"/>
</dbReference>
<keyword evidence="10" id="KW-1185">Reference proteome</keyword>
<organism evidence="9 10">
    <name type="scientific">Hanseniaspora uvarum</name>
    <name type="common">Yeast</name>
    <name type="synonym">Kloeckera apiculata</name>
    <dbReference type="NCBI Taxonomy" id="29833"/>
    <lineage>
        <taxon>Eukaryota</taxon>
        <taxon>Fungi</taxon>
        <taxon>Dikarya</taxon>
        <taxon>Ascomycota</taxon>
        <taxon>Saccharomycotina</taxon>
        <taxon>Saccharomycetes</taxon>
        <taxon>Saccharomycodales</taxon>
        <taxon>Saccharomycodaceae</taxon>
        <taxon>Hanseniaspora</taxon>
    </lineage>
</organism>
<dbReference type="Gene3D" id="1.20.1260.10">
    <property type="match status" value="1"/>
</dbReference>
<dbReference type="SUPFAM" id="SSF47240">
    <property type="entry name" value="Ferritin-like"/>
    <property type="match status" value="1"/>
</dbReference>
<keyword evidence="5 8" id="KW-0408">Iron</keyword>
<keyword evidence="2 8" id="KW-0831">Ubiquinone biosynthesis</keyword>
<keyword evidence="8" id="KW-0999">Mitochondrion inner membrane</keyword>
<evidence type="ECO:0000256" key="5">
    <source>
        <dbReference type="ARBA" id="ARBA00023004"/>
    </source>
</evidence>
<comment type="subunit">
    <text evidence="8">Component of a multi-subunit COQ enzyme complex, composed of at least COQ3, COQ4, COQ5, COQ6, COQ7 and COQ9.</text>
</comment>
<evidence type="ECO:0000313" key="9">
    <source>
        <dbReference type="EMBL" id="OEJ90696.1"/>
    </source>
</evidence>
<dbReference type="InterPro" id="IPR011566">
    <property type="entry name" value="Ubq_synth_Coq7"/>
</dbReference>
<dbReference type="CDD" id="cd01042">
    <property type="entry name" value="DMQH"/>
    <property type="match status" value="1"/>
</dbReference>
<dbReference type="OrthoDB" id="275371at2759"/>
<feature type="binding site" evidence="8">
    <location>
        <position position="191"/>
    </location>
    <ligand>
        <name>Fe cation</name>
        <dbReference type="ChEBI" id="CHEBI:24875"/>
        <label>2</label>
    </ligand>
</feature>
<dbReference type="EMBL" id="LPNN01000003">
    <property type="protein sequence ID" value="OEJ90696.1"/>
    <property type="molecule type" value="Genomic_DNA"/>
</dbReference>
<comment type="subcellular location">
    <subcellularLocation>
        <location evidence="8">Mitochondrion inner membrane</location>
        <topology evidence="8">Peripheral membrane protein</topology>
        <orientation evidence="8">Matrix side</orientation>
    </subcellularLocation>
</comment>
<keyword evidence="9" id="KW-0830">Ubiquinone</keyword>
<evidence type="ECO:0000256" key="6">
    <source>
        <dbReference type="ARBA" id="ARBA00023033"/>
    </source>
</evidence>
<protein>
    <recommendedName>
        <fullName evidence="8">5-demethoxyubiquinone hydroxylase, mitochondrial</fullName>
        <shortName evidence="8">DMQ hydroxylase</shortName>
        <ecNumber evidence="8">1.14.99.60</ecNumber>
    </recommendedName>
    <alternativeName>
        <fullName evidence="8">Ubiquinone biosynthesis monooxygenase COQ7</fullName>
    </alternativeName>
</protein>
<dbReference type="AlphaFoldDB" id="A0A1E5RV42"/>
<keyword evidence="8" id="KW-0496">Mitochondrion</keyword>
<evidence type="ECO:0000256" key="3">
    <source>
        <dbReference type="ARBA" id="ARBA00022723"/>
    </source>
</evidence>
<evidence type="ECO:0000256" key="7">
    <source>
        <dbReference type="ARBA" id="ARBA00023136"/>
    </source>
</evidence>
<evidence type="ECO:0000313" key="10">
    <source>
        <dbReference type="Proteomes" id="UP000095358"/>
    </source>
</evidence>
<sequence>MFKHSKKLLQGVEASFEAINTPLTQKNQILNMIKEHQPVKQLTKDQRAYFNRVIRVDQAGELGANYIYAGQYLVLAHKYPHLKDVLKHMWDQEIHHHSTFNKLQLKHGVRPSLITPLWTLGAFAMGAGTALISPQAAMACTEAVETVIGGHYNDQLRVLNTHFKNRELIEGEGNYEINEIIETIKQFRDDELEHLDTAIKYDSKKAVPYILLTEGIKNICRIAIFAAERI</sequence>
<keyword evidence="6 8" id="KW-0503">Monooxygenase</keyword>
<keyword evidence="7 8" id="KW-0472">Membrane</keyword>
<reference evidence="10" key="1">
    <citation type="journal article" date="2016" name="Genome Announc.">
        <title>Genome sequences of three species of Hanseniaspora isolated from spontaneous wine fermentations.</title>
        <authorList>
            <person name="Sternes P.R."/>
            <person name="Lee D."/>
            <person name="Kutyna D.R."/>
            <person name="Borneman A.R."/>
        </authorList>
    </citation>
    <scope>NUCLEOTIDE SEQUENCE [LARGE SCALE GENOMIC DNA]</scope>
    <source>
        <strain evidence="10">AWRI3580</strain>
    </source>
</reference>
<dbReference type="InterPro" id="IPR012347">
    <property type="entry name" value="Ferritin-like"/>
</dbReference>
<feature type="binding site" evidence="8">
    <location>
        <position position="194"/>
    </location>
    <ligand>
        <name>Fe cation</name>
        <dbReference type="ChEBI" id="CHEBI:24875"/>
        <label>2</label>
    </ligand>
</feature>
<feature type="binding site" evidence="8">
    <location>
        <position position="191"/>
    </location>
    <ligand>
        <name>Fe cation</name>
        <dbReference type="ChEBI" id="CHEBI:24875"/>
        <label>1</label>
    </ligand>
</feature>
<dbReference type="STRING" id="29833.A0A1E5RV42"/>
<comment type="similarity">
    <text evidence="8">Belongs to the COQ7 family.</text>
</comment>
<comment type="catalytic activity">
    <reaction evidence="8">
        <text>a 5-methoxy-2-methyl-3-(all-trans-polyprenyl)benzene-1,4-diol + AH2 + O2 = a 3-demethylubiquinol + A + H2O</text>
        <dbReference type="Rhea" id="RHEA:50908"/>
        <dbReference type="Rhea" id="RHEA-COMP:10859"/>
        <dbReference type="Rhea" id="RHEA-COMP:10914"/>
        <dbReference type="ChEBI" id="CHEBI:13193"/>
        <dbReference type="ChEBI" id="CHEBI:15377"/>
        <dbReference type="ChEBI" id="CHEBI:15379"/>
        <dbReference type="ChEBI" id="CHEBI:17499"/>
        <dbReference type="ChEBI" id="CHEBI:84167"/>
        <dbReference type="ChEBI" id="CHEBI:84422"/>
        <dbReference type="EC" id="1.14.99.60"/>
    </reaction>
</comment>
<dbReference type="EC" id="1.14.99.60" evidence="8"/>
<evidence type="ECO:0000256" key="8">
    <source>
        <dbReference type="HAMAP-Rule" id="MF_03194"/>
    </source>
</evidence>